<feature type="domain" description="Major facilitator superfamily (MFS) profile" evidence="9">
    <location>
        <begin position="254"/>
        <end position="519"/>
    </location>
</feature>
<accession>A0ABU7KP20</accession>
<feature type="transmembrane region" description="Helical" evidence="8">
    <location>
        <begin position="423"/>
        <end position="441"/>
    </location>
</feature>
<feature type="transmembrane region" description="Helical" evidence="8">
    <location>
        <begin position="211"/>
        <end position="228"/>
    </location>
</feature>
<evidence type="ECO:0000256" key="2">
    <source>
        <dbReference type="ARBA" id="ARBA00022448"/>
    </source>
</evidence>
<keyword evidence="3" id="KW-1003">Cell membrane</keyword>
<feature type="transmembrane region" description="Helical" evidence="8">
    <location>
        <begin position="112"/>
        <end position="133"/>
    </location>
</feature>
<evidence type="ECO:0000256" key="4">
    <source>
        <dbReference type="ARBA" id="ARBA00022692"/>
    </source>
</evidence>
<feature type="transmembrane region" description="Helical" evidence="8">
    <location>
        <begin position="80"/>
        <end position="100"/>
    </location>
</feature>
<dbReference type="SUPFAM" id="SSF103473">
    <property type="entry name" value="MFS general substrate transporter"/>
    <property type="match status" value="1"/>
</dbReference>
<protein>
    <submittedName>
        <fullName evidence="10">MFS transporter</fullName>
    </submittedName>
</protein>
<evidence type="ECO:0000256" key="6">
    <source>
        <dbReference type="ARBA" id="ARBA00023136"/>
    </source>
</evidence>
<dbReference type="InterPro" id="IPR036259">
    <property type="entry name" value="MFS_trans_sf"/>
</dbReference>
<reference evidence="10 11" key="1">
    <citation type="submission" date="2023-07" db="EMBL/GenBank/DDBJ databases">
        <authorList>
            <person name="Girao M."/>
            <person name="Carvalho M.F."/>
        </authorList>
    </citation>
    <scope>NUCLEOTIDE SEQUENCE [LARGE SCALE GENOMIC DNA]</scope>
    <source>
        <strain evidence="10 11">66/93</strain>
    </source>
</reference>
<dbReference type="RefSeq" id="WP_330158209.1">
    <property type="nucleotide sequence ID" value="NZ_BAAAJA010000032.1"/>
</dbReference>
<comment type="subcellular location">
    <subcellularLocation>
        <location evidence="1">Cell membrane</location>
        <topology evidence="1">Multi-pass membrane protein</topology>
    </subcellularLocation>
</comment>
<feature type="compositionally biased region" description="Low complexity" evidence="7">
    <location>
        <begin position="487"/>
        <end position="498"/>
    </location>
</feature>
<dbReference type="Proteomes" id="UP001348641">
    <property type="component" value="Unassembled WGS sequence"/>
</dbReference>
<feature type="region of interest" description="Disordered" evidence="7">
    <location>
        <begin position="455"/>
        <end position="519"/>
    </location>
</feature>
<proteinExistence type="predicted"/>
<feature type="compositionally biased region" description="Gly residues" evidence="7">
    <location>
        <begin position="472"/>
        <end position="486"/>
    </location>
</feature>
<dbReference type="PANTHER" id="PTHR23513">
    <property type="entry name" value="INTEGRAL MEMBRANE EFFLUX PROTEIN-RELATED"/>
    <property type="match status" value="1"/>
</dbReference>
<evidence type="ECO:0000256" key="7">
    <source>
        <dbReference type="SAM" id="MobiDB-lite"/>
    </source>
</evidence>
<feature type="transmembrane region" description="Helical" evidence="8">
    <location>
        <begin position="365"/>
        <end position="386"/>
    </location>
</feature>
<feature type="transmembrane region" description="Helical" evidence="8">
    <location>
        <begin position="275"/>
        <end position="297"/>
    </location>
</feature>
<evidence type="ECO:0000256" key="8">
    <source>
        <dbReference type="SAM" id="Phobius"/>
    </source>
</evidence>
<feature type="transmembrane region" description="Helical" evidence="8">
    <location>
        <begin position="303"/>
        <end position="325"/>
    </location>
</feature>
<feature type="transmembrane region" description="Helical" evidence="8">
    <location>
        <begin position="337"/>
        <end position="359"/>
    </location>
</feature>
<comment type="caution">
    <text evidence="10">The sequence shown here is derived from an EMBL/GenBank/DDBJ whole genome shotgun (WGS) entry which is preliminary data.</text>
</comment>
<name>A0ABU7KP20_9ACTN</name>
<dbReference type="InterPro" id="IPR020846">
    <property type="entry name" value="MFS_dom"/>
</dbReference>
<organism evidence="10 11">
    <name type="scientific">Nocardiopsis tropica</name>
    <dbReference type="NCBI Taxonomy" id="109330"/>
    <lineage>
        <taxon>Bacteria</taxon>
        <taxon>Bacillati</taxon>
        <taxon>Actinomycetota</taxon>
        <taxon>Actinomycetes</taxon>
        <taxon>Streptosporangiales</taxon>
        <taxon>Nocardiopsidaceae</taxon>
        <taxon>Nocardiopsis</taxon>
    </lineage>
</organism>
<sequence>MITPPEPRQGETVPAVPAGDPASATPAPPGGGVAASPRHPAPLGGPFHRFWAATVATNLGDGVLATVLPLVAATLTHDPLAVSGLLVARYLPWLLLGPFSGVLLDRVDRLRAMAVSTAVSAVTIAGLAVAVAAGQATLWVLYAAMFLVMSCETVTDPASRLLVTRVVARDRLDRANGRMEGGRLVVQDCLGSPVGGLLFAVAAVAPVAGAAGAYALCAVLVLGLVPLLRRSGPVPGAEDAGAGTGPEDGTPRRSAVEDLVGGFRYVFGHGVLRRLMVANAGMMIGIQMGMAVLVLFARDELGVPAALYGLFVGGIAVGGLLGSALTARLVTVLGRRAVMMAGYLGVAAAAVVMGLSPHALVALPAWAFLGFCLAASNIAGSPYFQVVVPAHVRGRASTVFRTVGWGLSPVGAFLGGLLGRIDLALPFVAGGLVMAVAVLHARRAVADAARACDEAAESDGSGNGGTHPRAGASGGTGPEPGAGAGRGVRPPRAVSSAWPRRRRAGRRGRGSPGRAGRPR</sequence>
<evidence type="ECO:0000313" key="10">
    <source>
        <dbReference type="EMBL" id="MEE2051043.1"/>
    </source>
</evidence>
<keyword evidence="6 8" id="KW-0472">Membrane</keyword>
<dbReference type="Pfam" id="PF05977">
    <property type="entry name" value="MFS_3"/>
    <property type="match status" value="1"/>
</dbReference>
<keyword evidence="4 8" id="KW-0812">Transmembrane</keyword>
<evidence type="ECO:0000313" key="11">
    <source>
        <dbReference type="Proteomes" id="UP001348641"/>
    </source>
</evidence>
<evidence type="ECO:0000259" key="9">
    <source>
        <dbReference type="PROSITE" id="PS50850"/>
    </source>
</evidence>
<feature type="transmembrane region" description="Helical" evidence="8">
    <location>
        <begin position="398"/>
        <end position="417"/>
    </location>
</feature>
<dbReference type="PROSITE" id="PS50850">
    <property type="entry name" value="MFS"/>
    <property type="match status" value="1"/>
</dbReference>
<evidence type="ECO:0000256" key="5">
    <source>
        <dbReference type="ARBA" id="ARBA00022989"/>
    </source>
</evidence>
<dbReference type="EMBL" id="JAUUCC010000023">
    <property type="protein sequence ID" value="MEE2051043.1"/>
    <property type="molecule type" value="Genomic_DNA"/>
</dbReference>
<feature type="region of interest" description="Disordered" evidence="7">
    <location>
        <begin position="1"/>
        <end position="38"/>
    </location>
</feature>
<evidence type="ECO:0000256" key="3">
    <source>
        <dbReference type="ARBA" id="ARBA00022475"/>
    </source>
</evidence>
<dbReference type="InterPro" id="IPR010290">
    <property type="entry name" value="TM_effector"/>
</dbReference>
<feature type="compositionally biased region" description="Basic residues" evidence="7">
    <location>
        <begin position="499"/>
        <end position="509"/>
    </location>
</feature>
<keyword evidence="5 8" id="KW-1133">Transmembrane helix</keyword>
<dbReference type="Gene3D" id="1.20.1250.20">
    <property type="entry name" value="MFS general substrate transporter like domains"/>
    <property type="match status" value="1"/>
</dbReference>
<gene>
    <name evidence="10" type="ORF">Q8A49_11120</name>
</gene>
<dbReference type="PANTHER" id="PTHR23513:SF6">
    <property type="entry name" value="MAJOR FACILITATOR SUPERFAMILY ASSOCIATED DOMAIN-CONTAINING PROTEIN"/>
    <property type="match status" value="1"/>
</dbReference>
<keyword evidence="2" id="KW-0813">Transport</keyword>
<dbReference type="CDD" id="cd06173">
    <property type="entry name" value="MFS_MefA_like"/>
    <property type="match status" value="1"/>
</dbReference>
<evidence type="ECO:0000256" key="1">
    <source>
        <dbReference type="ARBA" id="ARBA00004651"/>
    </source>
</evidence>